<accession>A0A0F8VXP5</accession>
<organism evidence="1">
    <name type="scientific">marine sediment metagenome</name>
    <dbReference type="NCBI Taxonomy" id="412755"/>
    <lineage>
        <taxon>unclassified sequences</taxon>
        <taxon>metagenomes</taxon>
        <taxon>ecological metagenomes</taxon>
    </lineage>
</organism>
<dbReference type="EMBL" id="LAZR01068708">
    <property type="protein sequence ID" value="KKK49133.1"/>
    <property type="molecule type" value="Genomic_DNA"/>
</dbReference>
<name>A0A0F8VXP5_9ZZZZ</name>
<protein>
    <recommendedName>
        <fullName evidence="2">Outer membrane lipoprotein BamD-like domain-containing protein</fullName>
    </recommendedName>
</protein>
<feature type="non-terminal residue" evidence="1">
    <location>
        <position position="338"/>
    </location>
</feature>
<dbReference type="AlphaFoldDB" id="A0A0F8VXP5"/>
<gene>
    <name evidence="1" type="ORF">LCGC14_3138150</name>
</gene>
<feature type="non-terminal residue" evidence="1">
    <location>
        <position position="1"/>
    </location>
</feature>
<evidence type="ECO:0008006" key="2">
    <source>
        <dbReference type="Google" id="ProtNLM"/>
    </source>
</evidence>
<sequence>ASDTQRAKLMTLQAESLVRTRKAADARKVLHQLTTLYPQQADPAQTTLLLGEAKLLGDERSTAEALVTLRKLIADHPETPAAARAQHDIIVHDPAYRASAARAEAMAQWLGAHADHELADAGRRVLLDAYLSLASQGTKPTAVSDLSPGDLKAITLAAEIYRHDLPIGAADALTKQLLDHVNARYAAVGANAAAARALETLLAAPLPRSNRLTVLKSLGSYKYLLAAKWLEDTARAGLLPVGVPRGQLPKQLTDVLATFEATRAEYPAEPLWIDQANLAKRVRASAASVLPTAVFQGLKGPDTWALDIAIPVIKANADPEAVKSAAETVLGIIQERAQ</sequence>
<proteinExistence type="predicted"/>
<evidence type="ECO:0000313" key="1">
    <source>
        <dbReference type="EMBL" id="KKK49133.1"/>
    </source>
</evidence>
<reference evidence="1" key="1">
    <citation type="journal article" date="2015" name="Nature">
        <title>Complex archaea that bridge the gap between prokaryotes and eukaryotes.</title>
        <authorList>
            <person name="Spang A."/>
            <person name="Saw J.H."/>
            <person name="Jorgensen S.L."/>
            <person name="Zaremba-Niedzwiedzka K."/>
            <person name="Martijn J."/>
            <person name="Lind A.E."/>
            <person name="van Eijk R."/>
            <person name="Schleper C."/>
            <person name="Guy L."/>
            <person name="Ettema T.J."/>
        </authorList>
    </citation>
    <scope>NUCLEOTIDE SEQUENCE</scope>
</reference>
<dbReference type="Gene3D" id="1.25.40.10">
    <property type="entry name" value="Tetratricopeptide repeat domain"/>
    <property type="match status" value="1"/>
</dbReference>
<dbReference type="InterPro" id="IPR011990">
    <property type="entry name" value="TPR-like_helical_dom_sf"/>
</dbReference>
<comment type="caution">
    <text evidence="1">The sequence shown here is derived from an EMBL/GenBank/DDBJ whole genome shotgun (WGS) entry which is preliminary data.</text>
</comment>